<proteinExistence type="inferred from homology"/>
<evidence type="ECO:0000256" key="5">
    <source>
        <dbReference type="ARBA" id="ARBA00022630"/>
    </source>
</evidence>
<gene>
    <name evidence="13" type="ORF">CBR_g41133</name>
</gene>
<dbReference type="SUPFAM" id="SSF46977">
    <property type="entry name" value="Succinate dehydrogenase/fumarate reductase flavoprotein C-terminal domain"/>
    <property type="match status" value="1"/>
</dbReference>
<dbReference type="SUPFAM" id="SSF51905">
    <property type="entry name" value="FAD/NAD(P)-binding domain"/>
    <property type="match status" value="1"/>
</dbReference>
<dbReference type="InterPro" id="IPR005288">
    <property type="entry name" value="NadB"/>
</dbReference>
<dbReference type="Gramene" id="GBG86228">
    <property type="protein sequence ID" value="GBG86228"/>
    <property type="gene ID" value="CBR_g41133"/>
</dbReference>
<keyword evidence="5 10" id="KW-0285">Flavoprotein</keyword>
<organism evidence="13 14">
    <name type="scientific">Chara braunii</name>
    <name type="common">Braun's stonewort</name>
    <dbReference type="NCBI Taxonomy" id="69332"/>
    <lineage>
        <taxon>Eukaryota</taxon>
        <taxon>Viridiplantae</taxon>
        <taxon>Streptophyta</taxon>
        <taxon>Charophyceae</taxon>
        <taxon>Charales</taxon>
        <taxon>Characeae</taxon>
        <taxon>Chara</taxon>
    </lineage>
</organism>
<dbReference type="SUPFAM" id="SSF56425">
    <property type="entry name" value="Succinate dehydrogenase/fumarate reductase flavoprotein, catalytic domain"/>
    <property type="match status" value="1"/>
</dbReference>
<reference evidence="13 14" key="1">
    <citation type="journal article" date="2018" name="Cell">
        <title>The Chara Genome: Secondary Complexity and Implications for Plant Terrestrialization.</title>
        <authorList>
            <person name="Nishiyama T."/>
            <person name="Sakayama H."/>
            <person name="Vries J.D."/>
            <person name="Buschmann H."/>
            <person name="Saint-Marcoux D."/>
            <person name="Ullrich K.K."/>
            <person name="Haas F.B."/>
            <person name="Vanderstraeten L."/>
            <person name="Becker D."/>
            <person name="Lang D."/>
            <person name="Vosolsobe S."/>
            <person name="Rombauts S."/>
            <person name="Wilhelmsson P.K.I."/>
            <person name="Janitza P."/>
            <person name="Kern R."/>
            <person name="Heyl A."/>
            <person name="Rumpler F."/>
            <person name="Villalobos L.I.A.C."/>
            <person name="Clay J.M."/>
            <person name="Skokan R."/>
            <person name="Toyoda A."/>
            <person name="Suzuki Y."/>
            <person name="Kagoshima H."/>
            <person name="Schijlen E."/>
            <person name="Tajeshwar N."/>
            <person name="Catarino B."/>
            <person name="Hetherington A.J."/>
            <person name="Saltykova A."/>
            <person name="Bonnot C."/>
            <person name="Breuninger H."/>
            <person name="Symeonidi A."/>
            <person name="Radhakrishnan G.V."/>
            <person name="Van Nieuwerburgh F."/>
            <person name="Deforce D."/>
            <person name="Chang C."/>
            <person name="Karol K.G."/>
            <person name="Hedrich R."/>
            <person name="Ulvskov P."/>
            <person name="Glockner G."/>
            <person name="Delwiche C.F."/>
            <person name="Petrasek J."/>
            <person name="Van de Peer Y."/>
            <person name="Friml J."/>
            <person name="Beilby M."/>
            <person name="Dolan L."/>
            <person name="Kohara Y."/>
            <person name="Sugano S."/>
            <person name="Fujiyama A."/>
            <person name="Delaux P.-M."/>
            <person name="Quint M."/>
            <person name="TheiBen G."/>
            <person name="Hagemann M."/>
            <person name="Harholt J."/>
            <person name="Dunand C."/>
            <person name="Zachgo S."/>
            <person name="Langdale J."/>
            <person name="Maumus F."/>
            <person name="Straeten D.V.D."/>
            <person name="Gould S.B."/>
            <person name="Rensing S.A."/>
        </authorList>
    </citation>
    <scope>NUCLEOTIDE SEQUENCE [LARGE SCALE GENOMIC DNA]</scope>
    <source>
        <strain evidence="13 14">S276</strain>
    </source>
</reference>
<comment type="function">
    <text evidence="10">Catalyzes the oxidation of L-aspartate to iminoaspartate.</text>
</comment>
<dbReference type="EMBL" id="BFEA01000554">
    <property type="protein sequence ID" value="GBG86228.1"/>
    <property type="molecule type" value="Genomic_DNA"/>
</dbReference>
<keyword evidence="6 10" id="KW-0662">Pyridine nucleotide biosynthesis</keyword>
<dbReference type="PANTHER" id="PTHR42716">
    <property type="entry name" value="L-ASPARTATE OXIDASE"/>
    <property type="match status" value="1"/>
</dbReference>
<comment type="pathway">
    <text evidence="2 10">Cofactor biosynthesis; NAD(+) biosynthesis; iminoaspartate from L-aspartate (oxidase route): step 1/1.</text>
</comment>
<evidence type="ECO:0000256" key="1">
    <source>
        <dbReference type="ARBA" id="ARBA00001974"/>
    </source>
</evidence>
<name>A0A388LV86_CHABU</name>
<dbReference type="InterPro" id="IPR003953">
    <property type="entry name" value="FAD-dep_OxRdtase_2_FAD-bd"/>
</dbReference>
<evidence type="ECO:0000256" key="8">
    <source>
        <dbReference type="ARBA" id="ARBA00023002"/>
    </source>
</evidence>
<dbReference type="Gene3D" id="3.50.50.60">
    <property type="entry name" value="FAD/NAD(P)-binding domain"/>
    <property type="match status" value="1"/>
</dbReference>
<feature type="domain" description="FAD-dependent oxidoreductase 2 FAD-binding" evidence="11">
    <location>
        <begin position="23"/>
        <end position="365"/>
    </location>
</feature>
<dbReference type="FunFam" id="3.90.700.10:FF:000002">
    <property type="entry name" value="L-aspartate oxidase"/>
    <property type="match status" value="1"/>
</dbReference>
<evidence type="ECO:0000259" key="12">
    <source>
        <dbReference type="Pfam" id="PF02910"/>
    </source>
</evidence>
<dbReference type="PANTHER" id="PTHR42716:SF2">
    <property type="entry name" value="L-ASPARTATE OXIDASE, CHLOROPLASTIC"/>
    <property type="match status" value="1"/>
</dbReference>
<dbReference type="InterPro" id="IPR037099">
    <property type="entry name" value="Fum_R/Succ_DH_flav-like_C_sf"/>
</dbReference>
<dbReference type="OMA" id="HCVQWLI"/>
<dbReference type="Pfam" id="PF02910">
    <property type="entry name" value="Succ_DH_flav_C"/>
    <property type="match status" value="1"/>
</dbReference>
<comment type="caution">
    <text evidence="13">The sequence shown here is derived from an EMBL/GenBank/DDBJ whole genome shotgun (WGS) entry which is preliminary data.</text>
</comment>
<dbReference type="Proteomes" id="UP000265515">
    <property type="component" value="Unassembled WGS sequence"/>
</dbReference>
<evidence type="ECO:0000256" key="2">
    <source>
        <dbReference type="ARBA" id="ARBA00004950"/>
    </source>
</evidence>
<dbReference type="InterPro" id="IPR015939">
    <property type="entry name" value="Fum_Rdtase/Succ_DH_flav-like_C"/>
</dbReference>
<comment type="catalytic activity">
    <reaction evidence="9 10">
        <text>L-aspartate + O2 = iminosuccinate + H2O2</text>
        <dbReference type="Rhea" id="RHEA:25876"/>
        <dbReference type="ChEBI" id="CHEBI:15379"/>
        <dbReference type="ChEBI" id="CHEBI:16240"/>
        <dbReference type="ChEBI" id="CHEBI:29991"/>
        <dbReference type="ChEBI" id="CHEBI:77875"/>
        <dbReference type="EC" id="1.4.3.16"/>
    </reaction>
</comment>
<dbReference type="InterPro" id="IPR036188">
    <property type="entry name" value="FAD/NAD-bd_sf"/>
</dbReference>
<dbReference type="Gene3D" id="1.20.58.100">
    <property type="entry name" value="Fumarate reductase/succinate dehydrogenase flavoprotein-like, C-terminal domain"/>
    <property type="match status" value="1"/>
</dbReference>
<comment type="cofactor">
    <cofactor evidence="1 10">
        <name>FAD</name>
        <dbReference type="ChEBI" id="CHEBI:57692"/>
    </cofactor>
</comment>
<evidence type="ECO:0000256" key="3">
    <source>
        <dbReference type="ARBA" id="ARBA00008562"/>
    </source>
</evidence>
<dbReference type="UniPathway" id="UPA00253">
    <property type="reaction ID" value="UER00326"/>
</dbReference>
<evidence type="ECO:0000256" key="10">
    <source>
        <dbReference type="RuleBase" id="RU362049"/>
    </source>
</evidence>
<dbReference type="InterPro" id="IPR027477">
    <property type="entry name" value="Succ_DH/fumarate_Rdtase_cat_sf"/>
</dbReference>
<evidence type="ECO:0000256" key="7">
    <source>
        <dbReference type="ARBA" id="ARBA00022827"/>
    </source>
</evidence>
<keyword evidence="14" id="KW-1185">Reference proteome</keyword>
<keyword evidence="8 10" id="KW-0560">Oxidoreductase</keyword>
<dbReference type="GO" id="GO:0009435">
    <property type="term" value="P:NAD+ biosynthetic process"/>
    <property type="evidence" value="ECO:0007669"/>
    <property type="project" value="UniProtKB-UniPathway"/>
</dbReference>
<evidence type="ECO:0000256" key="4">
    <source>
        <dbReference type="ARBA" id="ARBA00012173"/>
    </source>
</evidence>
<protein>
    <recommendedName>
        <fullName evidence="4 10">L-aspartate oxidase</fullName>
        <ecNumber evidence="4 10">1.4.3.16</ecNumber>
    </recommendedName>
</protein>
<accession>A0A388LV86</accession>
<dbReference type="STRING" id="69332.A0A388LV86"/>
<feature type="domain" description="Fumarate reductase/succinate dehydrogenase flavoprotein-like C-terminal" evidence="12">
    <location>
        <begin position="427"/>
        <end position="513"/>
    </location>
</feature>
<dbReference type="Gene3D" id="3.90.700.10">
    <property type="entry name" value="Succinate dehydrogenase/fumarate reductase flavoprotein, catalytic domain"/>
    <property type="match status" value="1"/>
</dbReference>
<sequence>MAGDLSSTKTVDHENGMEGIQKGGISAVFDINDSVEDHIRDTIVAGAYLCDEEAVEVVCREGPEQVLELIEMGAAFDRGEDGVLHLGREGGHSHHRIVHAKDMTGREIERALLSAASKHPNIQIFEHHFAIDFLTRMDGDAIKCQGIDAINTSTGAVVRFLSEVTMLAAGGAGHLYPCTTNPKVATGDGLAMAFRAHTVVSNMEFIQFHPTALADAGLPNPPKSRDNAFLITEAVRGAGGILYNQDGERFMLEYDPRKELAPRDVVARSIDDQLKKRNEKYVFLDISHKPREEILSHFPNIAAECLKYGLDITKDPIPVVPAAHYICGGVQTGLHGETSIDGLYACGEVAHTGLHGANRLASNSLLEALVFSQRAILPSIAYMKSASSQGCDVWEVDSEFWPRPMSWKSMKKSANYTAVMKYTETCRRRLQAIMWDYVGIVRSTERLKIARRELARLERSWEDRLAWYIGYQGNVASVEICEMRNLFVGGKLVVESALKRQESRGLHYTLDFLDVVESERHPTVLVPSASRQLFGAAHV</sequence>
<dbReference type="GO" id="GO:0008734">
    <property type="term" value="F:L-aspartate oxidase activity"/>
    <property type="evidence" value="ECO:0007669"/>
    <property type="project" value="UniProtKB-UniRule"/>
</dbReference>
<dbReference type="OrthoDB" id="71672at2759"/>
<evidence type="ECO:0000256" key="9">
    <source>
        <dbReference type="ARBA" id="ARBA00050942"/>
    </source>
</evidence>
<dbReference type="NCBIfam" id="TIGR00551">
    <property type="entry name" value="nadB"/>
    <property type="match status" value="1"/>
</dbReference>
<evidence type="ECO:0000256" key="6">
    <source>
        <dbReference type="ARBA" id="ARBA00022642"/>
    </source>
</evidence>
<dbReference type="Pfam" id="PF00890">
    <property type="entry name" value="FAD_binding_2"/>
    <property type="match status" value="1"/>
</dbReference>
<keyword evidence="7 10" id="KW-0274">FAD</keyword>
<dbReference type="EC" id="1.4.3.16" evidence="4 10"/>
<evidence type="ECO:0000259" key="11">
    <source>
        <dbReference type="Pfam" id="PF00890"/>
    </source>
</evidence>
<evidence type="ECO:0000313" key="13">
    <source>
        <dbReference type="EMBL" id="GBG86228.1"/>
    </source>
</evidence>
<dbReference type="GO" id="GO:0009507">
    <property type="term" value="C:chloroplast"/>
    <property type="evidence" value="ECO:0007669"/>
    <property type="project" value="UniProtKB-SubCell"/>
</dbReference>
<dbReference type="AlphaFoldDB" id="A0A388LV86"/>
<comment type="similarity">
    <text evidence="3 10">Belongs to the FAD-dependent oxidoreductase 2 family. NadB subfamily.</text>
</comment>
<evidence type="ECO:0000313" key="14">
    <source>
        <dbReference type="Proteomes" id="UP000265515"/>
    </source>
</evidence>
<comment type="subcellular location">
    <subcellularLocation>
        <location evidence="10">Plastid</location>
        <location evidence="10">Chloroplast</location>
    </subcellularLocation>
</comment>